<dbReference type="PRINTS" id="PR00457">
    <property type="entry name" value="ANPEROXIDASE"/>
</dbReference>
<keyword evidence="3 5" id="KW-0067">ATP-binding</keyword>
<sequence length="1330" mass="148656">MKKTDFPSSTQKTKMKNRFSSTLSSSRVVVVLLALLLALLACPGRAVDAGLEGEYGTTFNLTRQPDDLIPQEYDDPVTHLPARHNGTSARLISNKLFARLPGANPSLTNDLQTIWGQLTVLDICNTLRGLQLEEFPFLWAPNTTYHREKFSIPIPQDDIFYNPNADANLTCPLDRSPGFPALNQFGLRHQFHDITGWLDGSWLYGLASSLLSSTGHAPNPFAKFVYEEIRQDGGHACKLNNSYWFPPSELGLTFIPETLDGTAIWKRRGDLRTNKTPDLIALTEVFGLEHNRLCDEFEAAHPEWTQDRLFEEARKWIIAFLQKITTREWLAADMGVPLNSTYYGQNGYDPTVDAGIENFFCSVAMRYGHSMVNSQVFLADDEYKQSAIGNILVRDWYFQTKKIDETPGMIEDLLRGLTVQRQGLVDTSFVDDLRNYMFSTPTWNQFTNPGEEVICGDLPATNIQRARDHGMPSYNRARELLGLPTYNSWAELTPDTEIQAILADLYGPDGIDMLDPYVGGLIESHVIGASVGELFRTVILDQFERLRNGDRFWYERKGMFSPAELAIVHNTTLMDIISRNMNVTEWGSTPGETFFLQQRYLANIGGDQFFRNSDEYDNFVDLSPAYRLSWTPDKANNAIRMMIQCRNSGWVGVGFDADEATMKNADIHICRRWANDTWEFIDAYALDVGPPTRDQTLSGGSNNLFDTSAEYEGGVVTCRFSKRISTEDPWDKTITEGLNKVIFAFNPTENELVYHGPTRSSAARLNLLNTCLGSDCSSDDTAAIIGGVVGGVGGALLLCLILLVLLAIVLLLLARRKKKEAQLLLAEEWSDDEASIEMDDMSESSASSSASVRSSTLLGKQLSLMDLESVNITFEPKVLTFGLGSNDKCPVDEEVSDEIVLTNHGPARRFTFFVPTENDKFACRLHPGSGVIKSGKSVTVHVHVTLLMTTNIERKIKFDVEGLGSHLITIKLVGELSTKLDPDDIITTNPPIGQGSFGTVYKANYRGQEVAAKVLNSQMDRRQLAEFQKEVDIMTRLRCPYVLNFVGASFVPGKTCLVTEICTHGSVSDVVFSDKNFNYLLMLKVALDMAKAISFLHTDIKPDNFLIISLSAKAPVSCKIADFGTSRSITQAQEAFNHTAALGTPIYMAPEILEHKPYSAKIDVYSFGVMLWVLYTRREPYTELKRQWDIPKYVIKGNRPTVPDHCPDAFSSLMSQCWAHDPDDRLTMAEVVTLLEKLFEEEKALKGQRDDSERGGKKAKPSDRAQTARGFEEEEEERVGARTWEGGRKGLVDDDEDGQAKKIDFSSDSDSDSNKKGKQKKDKRNHTGGI</sequence>
<dbReference type="PROSITE" id="PS50292">
    <property type="entry name" value="PEROXIDASE_3"/>
    <property type="match status" value="1"/>
</dbReference>
<dbReference type="EMBL" id="KB007987">
    <property type="protein sequence ID" value="ELR16526.1"/>
    <property type="molecule type" value="Genomic_DNA"/>
</dbReference>
<dbReference type="Pfam" id="PF03098">
    <property type="entry name" value="An_peroxidase"/>
    <property type="match status" value="1"/>
</dbReference>
<dbReference type="Proteomes" id="UP000011083">
    <property type="component" value="Unassembled WGS sequence"/>
</dbReference>
<evidence type="ECO:0000256" key="3">
    <source>
        <dbReference type="ARBA" id="ARBA00022840"/>
    </source>
</evidence>
<dbReference type="Pfam" id="PF07714">
    <property type="entry name" value="PK_Tyr_Ser-Thr"/>
    <property type="match status" value="1"/>
</dbReference>
<feature type="compositionally biased region" description="Basic and acidic residues" evidence="6">
    <location>
        <begin position="1285"/>
        <end position="1305"/>
    </location>
</feature>
<dbReference type="PANTHER" id="PTHR45756">
    <property type="entry name" value="PALMITOYLTRANSFERASE"/>
    <property type="match status" value="1"/>
</dbReference>
<dbReference type="InterPro" id="IPR011009">
    <property type="entry name" value="Kinase-like_dom_sf"/>
</dbReference>
<dbReference type="GO" id="GO:0006979">
    <property type="term" value="P:response to oxidative stress"/>
    <property type="evidence" value="ECO:0007669"/>
    <property type="project" value="InterPro"/>
</dbReference>
<dbReference type="Pfam" id="PF03351">
    <property type="entry name" value="DOMON"/>
    <property type="match status" value="1"/>
</dbReference>
<dbReference type="GeneID" id="14917219"/>
<keyword evidence="7" id="KW-1133">Transmembrane helix</keyword>
<evidence type="ECO:0000256" key="5">
    <source>
        <dbReference type="PROSITE-ProRule" id="PRU10141"/>
    </source>
</evidence>
<evidence type="ECO:0000256" key="7">
    <source>
        <dbReference type="SAM" id="Phobius"/>
    </source>
</evidence>
<keyword evidence="2 5" id="KW-0547">Nucleotide-binding</keyword>
<dbReference type="CDD" id="cd13999">
    <property type="entry name" value="STKc_MAP3K-like"/>
    <property type="match status" value="1"/>
</dbReference>
<protein>
    <submittedName>
        <fullName evidence="10">Protein kinase domain containing protein</fullName>
    </submittedName>
</protein>
<dbReference type="SMART" id="SM00220">
    <property type="entry name" value="S_TKc"/>
    <property type="match status" value="1"/>
</dbReference>
<evidence type="ECO:0000259" key="9">
    <source>
        <dbReference type="PROSITE" id="PS50836"/>
    </source>
</evidence>
<dbReference type="PROSITE" id="PS00108">
    <property type="entry name" value="PROTEIN_KINASE_ST"/>
    <property type="match status" value="1"/>
</dbReference>
<feature type="domain" description="Protein kinase" evidence="8">
    <location>
        <begin position="986"/>
        <end position="1239"/>
    </location>
</feature>
<dbReference type="InterPro" id="IPR001245">
    <property type="entry name" value="Ser-Thr/Tyr_kinase_cat_dom"/>
</dbReference>
<keyword evidence="7" id="KW-0812">Transmembrane</keyword>
<evidence type="ECO:0000313" key="10">
    <source>
        <dbReference type="EMBL" id="ELR16526.1"/>
    </source>
</evidence>
<feature type="compositionally biased region" description="Basic residues" evidence="6">
    <location>
        <begin position="1316"/>
        <end position="1330"/>
    </location>
</feature>
<evidence type="ECO:0000256" key="4">
    <source>
        <dbReference type="PIRSR" id="PIRSR619791-2"/>
    </source>
</evidence>
<keyword evidence="4" id="KW-0479">Metal-binding</keyword>
<dbReference type="InterPro" id="IPR000719">
    <property type="entry name" value="Prot_kinase_dom"/>
</dbReference>
<dbReference type="SUPFAM" id="SSF48113">
    <property type="entry name" value="Heme-dependent peroxidases"/>
    <property type="match status" value="1"/>
</dbReference>
<dbReference type="SMART" id="SM00664">
    <property type="entry name" value="DoH"/>
    <property type="match status" value="1"/>
</dbReference>
<keyword evidence="7" id="KW-0472">Membrane</keyword>
<dbReference type="Gene3D" id="1.10.640.10">
    <property type="entry name" value="Haem peroxidase domain superfamily, animal type"/>
    <property type="match status" value="1"/>
</dbReference>
<keyword evidence="4" id="KW-0349">Heme</keyword>
<dbReference type="GO" id="GO:0005524">
    <property type="term" value="F:ATP binding"/>
    <property type="evidence" value="ECO:0007669"/>
    <property type="project" value="UniProtKB-UniRule"/>
</dbReference>
<feature type="region of interest" description="Disordered" evidence="6">
    <location>
        <begin position="1244"/>
        <end position="1330"/>
    </location>
</feature>
<keyword evidence="10" id="KW-0418">Kinase</keyword>
<dbReference type="RefSeq" id="XP_004338539.1">
    <property type="nucleotide sequence ID" value="XM_004338491.1"/>
</dbReference>
<proteinExistence type="predicted"/>
<keyword evidence="10" id="KW-0808">Transferase</keyword>
<dbReference type="Gene3D" id="3.30.200.20">
    <property type="entry name" value="Phosphorylase Kinase, domain 1"/>
    <property type="match status" value="1"/>
</dbReference>
<dbReference type="PANTHER" id="PTHR45756:SF1">
    <property type="entry name" value="PROTEIN KINASE DOMAIN CONTAINING PROTEIN"/>
    <property type="match status" value="1"/>
</dbReference>
<dbReference type="InterPro" id="IPR008271">
    <property type="entry name" value="Ser/Thr_kinase_AS"/>
</dbReference>
<dbReference type="PROSITE" id="PS50011">
    <property type="entry name" value="PROTEIN_KINASE_DOM"/>
    <property type="match status" value="1"/>
</dbReference>
<feature type="domain" description="DOMON" evidence="9">
    <location>
        <begin position="624"/>
        <end position="746"/>
    </location>
</feature>
<dbReference type="SUPFAM" id="SSF56112">
    <property type="entry name" value="Protein kinase-like (PK-like)"/>
    <property type="match status" value="1"/>
</dbReference>
<dbReference type="PROSITE" id="PS00107">
    <property type="entry name" value="PROTEIN_KINASE_ATP"/>
    <property type="match status" value="1"/>
</dbReference>
<dbReference type="InterPro" id="IPR005018">
    <property type="entry name" value="DOMON_domain"/>
</dbReference>
<evidence type="ECO:0000256" key="1">
    <source>
        <dbReference type="ARBA" id="ARBA00022527"/>
    </source>
</evidence>
<evidence type="ECO:0000313" key="11">
    <source>
        <dbReference type="Proteomes" id="UP000011083"/>
    </source>
</evidence>
<accession>L8GWQ5</accession>
<dbReference type="GO" id="GO:0004601">
    <property type="term" value="F:peroxidase activity"/>
    <property type="evidence" value="ECO:0007669"/>
    <property type="project" value="InterPro"/>
</dbReference>
<dbReference type="InterPro" id="IPR013783">
    <property type="entry name" value="Ig-like_fold"/>
</dbReference>
<evidence type="ECO:0000256" key="6">
    <source>
        <dbReference type="SAM" id="MobiDB-lite"/>
    </source>
</evidence>
<evidence type="ECO:0000256" key="2">
    <source>
        <dbReference type="ARBA" id="ARBA00022741"/>
    </source>
</evidence>
<dbReference type="Gene3D" id="1.10.510.10">
    <property type="entry name" value="Transferase(Phosphotransferase) domain 1"/>
    <property type="match status" value="1"/>
</dbReference>
<dbReference type="InterPro" id="IPR019791">
    <property type="entry name" value="Haem_peroxidase_animal"/>
</dbReference>
<dbReference type="InterPro" id="IPR045266">
    <property type="entry name" value="DOH_DOMON"/>
</dbReference>
<keyword evidence="1" id="KW-0723">Serine/threonine-protein kinase</keyword>
<reference evidence="10 11" key="1">
    <citation type="journal article" date="2013" name="Genome Biol.">
        <title>Genome of Acanthamoeba castellanii highlights extensive lateral gene transfer and early evolution of tyrosine kinase signaling.</title>
        <authorList>
            <person name="Clarke M."/>
            <person name="Lohan A.J."/>
            <person name="Liu B."/>
            <person name="Lagkouvardos I."/>
            <person name="Roy S."/>
            <person name="Zafar N."/>
            <person name="Bertelli C."/>
            <person name="Schilde C."/>
            <person name="Kianianmomeni A."/>
            <person name="Burglin T.R."/>
            <person name="Frech C."/>
            <person name="Turcotte B."/>
            <person name="Kopec K.O."/>
            <person name="Synnott J.M."/>
            <person name="Choo C."/>
            <person name="Paponov I."/>
            <person name="Finkler A."/>
            <person name="Soon Heng Tan C."/>
            <person name="Hutchins A.P."/>
            <person name="Weinmeier T."/>
            <person name="Rattei T."/>
            <person name="Chu J.S."/>
            <person name="Gimenez G."/>
            <person name="Irimia M."/>
            <person name="Rigden D.J."/>
            <person name="Fitzpatrick D.A."/>
            <person name="Lorenzo-Morales J."/>
            <person name="Bateman A."/>
            <person name="Chiu C.H."/>
            <person name="Tang P."/>
            <person name="Hegemann P."/>
            <person name="Fromm H."/>
            <person name="Raoult D."/>
            <person name="Greub G."/>
            <person name="Miranda-Saavedra D."/>
            <person name="Chen N."/>
            <person name="Nash P."/>
            <person name="Ginger M.L."/>
            <person name="Horn M."/>
            <person name="Schaap P."/>
            <person name="Caler L."/>
            <person name="Loftus B."/>
        </authorList>
    </citation>
    <scope>NUCLEOTIDE SEQUENCE [LARGE SCALE GENOMIC DNA]</scope>
    <source>
        <strain evidence="10 11">Neff</strain>
    </source>
</reference>
<dbReference type="InterPro" id="IPR017441">
    <property type="entry name" value="Protein_kinase_ATP_BS"/>
</dbReference>
<dbReference type="KEGG" id="acan:ACA1_146600"/>
<dbReference type="GO" id="GO:0020037">
    <property type="term" value="F:heme binding"/>
    <property type="evidence" value="ECO:0007669"/>
    <property type="project" value="InterPro"/>
</dbReference>
<feature type="compositionally biased region" description="Basic and acidic residues" evidence="6">
    <location>
        <begin position="1244"/>
        <end position="1263"/>
    </location>
</feature>
<keyword evidence="4" id="KW-0408">Iron</keyword>
<feature type="transmembrane region" description="Helical" evidence="7">
    <location>
        <begin position="784"/>
        <end position="813"/>
    </location>
</feature>
<feature type="binding site" description="axial binding residue" evidence="4">
    <location>
        <position position="369"/>
    </location>
    <ligand>
        <name>heme b</name>
        <dbReference type="ChEBI" id="CHEBI:60344"/>
    </ligand>
    <ligandPart>
        <name>Fe</name>
        <dbReference type="ChEBI" id="CHEBI:18248"/>
    </ligandPart>
</feature>
<organism evidence="10 11">
    <name type="scientific">Acanthamoeba castellanii (strain ATCC 30010 / Neff)</name>
    <dbReference type="NCBI Taxonomy" id="1257118"/>
    <lineage>
        <taxon>Eukaryota</taxon>
        <taxon>Amoebozoa</taxon>
        <taxon>Discosea</taxon>
        <taxon>Longamoebia</taxon>
        <taxon>Centramoebida</taxon>
        <taxon>Acanthamoebidae</taxon>
        <taxon>Acanthamoeba</taxon>
    </lineage>
</organism>
<dbReference type="GO" id="GO:0004674">
    <property type="term" value="F:protein serine/threonine kinase activity"/>
    <property type="evidence" value="ECO:0007669"/>
    <property type="project" value="UniProtKB-KW"/>
</dbReference>
<gene>
    <name evidence="10" type="ORF">ACA1_146600</name>
</gene>
<dbReference type="InterPro" id="IPR010255">
    <property type="entry name" value="Haem_peroxidase_sf"/>
</dbReference>
<dbReference type="InterPro" id="IPR037120">
    <property type="entry name" value="Haem_peroxidase_sf_animal"/>
</dbReference>
<feature type="binding site" evidence="5">
    <location>
        <position position="1013"/>
    </location>
    <ligand>
        <name>ATP</name>
        <dbReference type="ChEBI" id="CHEBI:30616"/>
    </ligand>
</feature>
<dbReference type="OrthoDB" id="823504at2759"/>
<dbReference type="Gene3D" id="2.60.40.10">
    <property type="entry name" value="Immunoglobulins"/>
    <property type="match status" value="1"/>
</dbReference>
<keyword evidence="11" id="KW-1185">Reference proteome</keyword>
<dbReference type="GO" id="GO:0046872">
    <property type="term" value="F:metal ion binding"/>
    <property type="evidence" value="ECO:0007669"/>
    <property type="project" value="UniProtKB-KW"/>
</dbReference>
<dbReference type="InterPro" id="IPR053215">
    <property type="entry name" value="TKL_Ser/Thr_kinase"/>
</dbReference>
<dbReference type="CDD" id="cd09631">
    <property type="entry name" value="DOMON_DOH"/>
    <property type="match status" value="1"/>
</dbReference>
<dbReference type="PROSITE" id="PS50836">
    <property type="entry name" value="DOMON"/>
    <property type="match status" value="1"/>
</dbReference>
<dbReference type="VEuPathDB" id="AmoebaDB:ACA1_146600"/>
<name>L8GWQ5_ACACF</name>
<evidence type="ECO:0000259" key="8">
    <source>
        <dbReference type="PROSITE" id="PS50011"/>
    </source>
</evidence>